<dbReference type="Pfam" id="PF13417">
    <property type="entry name" value="GST_N_3"/>
    <property type="match status" value="1"/>
</dbReference>
<comment type="subunit">
    <text evidence="1">Homodimer.</text>
</comment>
<evidence type="ECO:0000256" key="1">
    <source>
        <dbReference type="ARBA" id="ARBA00011738"/>
    </source>
</evidence>
<dbReference type="InterPro" id="IPR010987">
    <property type="entry name" value="Glutathione-S-Trfase_C-like"/>
</dbReference>
<organism evidence="4 5">
    <name type="scientific">Amblyomma americanum</name>
    <name type="common">Lone star tick</name>
    <dbReference type="NCBI Taxonomy" id="6943"/>
    <lineage>
        <taxon>Eukaryota</taxon>
        <taxon>Metazoa</taxon>
        <taxon>Ecdysozoa</taxon>
        <taxon>Arthropoda</taxon>
        <taxon>Chelicerata</taxon>
        <taxon>Arachnida</taxon>
        <taxon>Acari</taxon>
        <taxon>Parasitiformes</taxon>
        <taxon>Ixodida</taxon>
        <taxon>Ixodoidea</taxon>
        <taxon>Ixodidae</taxon>
        <taxon>Amblyomminae</taxon>
        <taxon>Amblyomma</taxon>
    </lineage>
</organism>
<accession>A0AAQ4FAT5</accession>
<dbReference type="AlphaFoldDB" id="A0AAQ4FAT5"/>
<dbReference type="GO" id="GO:0006749">
    <property type="term" value="P:glutathione metabolic process"/>
    <property type="evidence" value="ECO:0007669"/>
    <property type="project" value="TreeGrafter"/>
</dbReference>
<dbReference type="Gene3D" id="1.20.1050.10">
    <property type="match status" value="1"/>
</dbReference>
<dbReference type="Pfam" id="PF14497">
    <property type="entry name" value="GST_C_3"/>
    <property type="match status" value="1"/>
</dbReference>
<reference evidence="4 5" key="1">
    <citation type="journal article" date="2023" name="Arcadia Sci">
        <title>De novo assembly of a long-read Amblyomma americanum tick genome.</title>
        <authorList>
            <person name="Chou S."/>
            <person name="Poskanzer K.E."/>
            <person name="Rollins M."/>
            <person name="Thuy-Boun P.S."/>
        </authorList>
    </citation>
    <scope>NUCLEOTIDE SEQUENCE [LARGE SCALE GENOMIC DNA]</scope>
    <source>
        <strain evidence="4">F_SG_1</strain>
        <tissue evidence="4">Salivary glands</tissue>
    </source>
</reference>
<dbReference type="GO" id="GO:0004364">
    <property type="term" value="F:glutathione transferase activity"/>
    <property type="evidence" value="ECO:0007669"/>
    <property type="project" value="TreeGrafter"/>
</dbReference>
<dbReference type="SFLD" id="SFLDS00019">
    <property type="entry name" value="Glutathione_Transferase_(cytos"/>
    <property type="match status" value="1"/>
</dbReference>
<dbReference type="InterPro" id="IPR004045">
    <property type="entry name" value="Glutathione_S-Trfase_N"/>
</dbReference>
<gene>
    <name evidence="4" type="ORF">V5799_009919</name>
</gene>
<proteinExistence type="predicted"/>
<dbReference type="PANTHER" id="PTHR43969:SF9">
    <property type="entry name" value="GLUTATHIONE S TRANSFERASE D10, ISOFORM A-RELATED"/>
    <property type="match status" value="1"/>
</dbReference>
<dbReference type="InterPro" id="IPR040079">
    <property type="entry name" value="Glutathione_S-Trfase"/>
</dbReference>
<sequence>MIISSQVNPYHKAPTIDDDGFIIYESSAIAYYLINKYAPSSALYPSCPKLRAQVDQVLATVTSTIQPHYFAFFKPRFFDLKKPTPEEIAAFEENVLGNLNRHIGKHRSYAVGDCLTLADLSLLAHLSLCLELPVLRSNKFPDLQVYYDRVKSEVPYFDEINQHGIEMLNERIKGLK</sequence>
<dbReference type="PANTHER" id="PTHR43969">
    <property type="entry name" value="GLUTATHIONE S TRANSFERASE D10, ISOFORM A-RELATED"/>
    <property type="match status" value="1"/>
</dbReference>
<evidence type="ECO:0000313" key="5">
    <source>
        <dbReference type="Proteomes" id="UP001321473"/>
    </source>
</evidence>
<dbReference type="PROSITE" id="PS50405">
    <property type="entry name" value="GST_CTER"/>
    <property type="match status" value="1"/>
</dbReference>
<evidence type="ECO:0000313" key="4">
    <source>
        <dbReference type="EMBL" id="KAK8783718.1"/>
    </source>
</evidence>
<dbReference type="PROSITE" id="PS50404">
    <property type="entry name" value="GST_NTER"/>
    <property type="match status" value="1"/>
</dbReference>
<dbReference type="EMBL" id="JARKHS020005261">
    <property type="protein sequence ID" value="KAK8783718.1"/>
    <property type="molecule type" value="Genomic_DNA"/>
</dbReference>
<dbReference type="SUPFAM" id="SSF47616">
    <property type="entry name" value="GST C-terminal domain-like"/>
    <property type="match status" value="1"/>
</dbReference>
<dbReference type="InterPro" id="IPR036249">
    <property type="entry name" value="Thioredoxin-like_sf"/>
</dbReference>
<dbReference type="SUPFAM" id="SSF52833">
    <property type="entry name" value="Thioredoxin-like"/>
    <property type="match status" value="1"/>
</dbReference>
<dbReference type="Gene3D" id="3.40.30.10">
    <property type="entry name" value="Glutaredoxin"/>
    <property type="match status" value="1"/>
</dbReference>
<evidence type="ECO:0008006" key="6">
    <source>
        <dbReference type="Google" id="ProtNLM"/>
    </source>
</evidence>
<feature type="domain" description="GST C-terminal" evidence="3">
    <location>
        <begin position="47"/>
        <end position="175"/>
    </location>
</feature>
<name>A0AAQ4FAT5_AMBAM</name>
<dbReference type="Proteomes" id="UP001321473">
    <property type="component" value="Unassembled WGS sequence"/>
</dbReference>
<dbReference type="InterPro" id="IPR036282">
    <property type="entry name" value="Glutathione-S-Trfase_C_sf"/>
</dbReference>
<evidence type="ECO:0000259" key="2">
    <source>
        <dbReference type="PROSITE" id="PS50404"/>
    </source>
</evidence>
<protein>
    <recommendedName>
        <fullName evidence="6">Glutathione s-transferase</fullName>
    </recommendedName>
</protein>
<comment type="caution">
    <text evidence="4">The sequence shown here is derived from an EMBL/GenBank/DDBJ whole genome shotgun (WGS) entry which is preliminary data.</text>
</comment>
<feature type="domain" description="GST N-terminal" evidence="2">
    <location>
        <begin position="1"/>
        <end position="41"/>
    </location>
</feature>
<evidence type="ECO:0000259" key="3">
    <source>
        <dbReference type="PROSITE" id="PS50405"/>
    </source>
</evidence>
<dbReference type="SFLD" id="SFLDG00358">
    <property type="entry name" value="Main_(cytGST)"/>
    <property type="match status" value="1"/>
</dbReference>
<dbReference type="InterPro" id="IPR004046">
    <property type="entry name" value="GST_C"/>
</dbReference>
<keyword evidence="5" id="KW-1185">Reference proteome</keyword>